<dbReference type="Proteomes" id="UP000305233">
    <property type="component" value="Unassembled WGS sequence"/>
</dbReference>
<comment type="caution">
    <text evidence="7">The sequence shown here is derived from an EMBL/GenBank/DDBJ whole genome shotgun (WGS) entry which is preliminary data.</text>
</comment>
<keyword evidence="8" id="KW-1185">Reference proteome</keyword>
<dbReference type="GO" id="GO:0005524">
    <property type="term" value="F:ATP binding"/>
    <property type="evidence" value="ECO:0007669"/>
    <property type="project" value="InterPro"/>
</dbReference>
<dbReference type="Gene3D" id="3.40.50.300">
    <property type="entry name" value="P-loop containing nucleotide triphosphate hydrolases"/>
    <property type="match status" value="1"/>
</dbReference>
<dbReference type="PROSITE" id="PS50966">
    <property type="entry name" value="ZF_SWIM"/>
    <property type="match status" value="1"/>
</dbReference>
<dbReference type="Pfam" id="PF00271">
    <property type="entry name" value="Helicase_C"/>
    <property type="match status" value="1"/>
</dbReference>
<dbReference type="GO" id="GO:0008270">
    <property type="term" value="F:zinc ion binding"/>
    <property type="evidence" value="ECO:0007669"/>
    <property type="project" value="UniProtKB-KW"/>
</dbReference>
<gene>
    <name evidence="7" type="ORF">E8P82_07470</name>
</gene>
<keyword evidence="2" id="KW-0862">Zinc</keyword>
<feature type="domain" description="Helicase ATP-binding" evidence="5">
    <location>
        <begin position="718"/>
        <end position="881"/>
    </location>
</feature>
<dbReference type="PANTHER" id="PTHR10799">
    <property type="entry name" value="SNF2/RAD54 HELICASE FAMILY"/>
    <property type="match status" value="1"/>
</dbReference>
<dbReference type="Gene3D" id="3.40.50.10810">
    <property type="entry name" value="Tandem AAA-ATPase domain"/>
    <property type="match status" value="1"/>
</dbReference>
<feature type="domain" description="SWIM-type" evidence="4">
    <location>
        <begin position="48"/>
        <end position="85"/>
    </location>
</feature>
<evidence type="ECO:0000259" key="4">
    <source>
        <dbReference type="PROSITE" id="PS50966"/>
    </source>
</evidence>
<dbReference type="SUPFAM" id="SSF52540">
    <property type="entry name" value="P-loop containing nucleoside triphosphate hydrolases"/>
    <property type="match status" value="2"/>
</dbReference>
<keyword evidence="1" id="KW-0378">Hydrolase</keyword>
<dbReference type="InterPro" id="IPR027417">
    <property type="entry name" value="P-loop_NTPase"/>
</dbReference>
<dbReference type="InterPro" id="IPR001650">
    <property type="entry name" value="Helicase_C-like"/>
</dbReference>
<evidence type="ECO:0000313" key="8">
    <source>
        <dbReference type="Proteomes" id="UP000305233"/>
    </source>
</evidence>
<dbReference type="PROSITE" id="PS51192">
    <property type="entry name" value="HELICASE_ATP_BIND_1"/>
    <property type="match status" value="1"/>
</dbReference>
<dbReference type="InterPro" id="IPR013663">
    <property type="entry name" value="Helicase_SWF/SNF/SWI_bac"/>
</dbReference>
<proteinExistence type="predicted"/>
<dbReference type="Pfam" id="PF00176">
    <property type="entry name" value="SNF2-rel_dom"/>
    <property type="match status" value="1"/>
</dbReference>
<dbReference type="InterPro" id="IPR000330">
    <property type="entry name" value="SNF2_N"/>
</dbReference>
<dbReference type="GO" id="GO:0004386">
    <property type="term" value="F:helicase activity"/>
    <property type="evidence" value="ECO:0007669"/>
    <property type="project" value="UniProtKB-KW"/>
</dbReference>
<feature type="domain" description="Helicase C-terminal" evidence="6">
    <location>
        <begin position="1006"/>
        <end position="1150"/>
    </location>
</feature>
<dbReference type="InterPro" id="IPR038718">
    <property type="entry name" value="SNF2-like_sf"/>
</dbReference>
<evidence type="ECO:0000256" key="3">
    <source>
        <dbReference type="SAM" id="MobiDB-lite"/>
    </source>
</evidence>
<dbReference type="PROSITE" id="PS51194">
    <property type="entry name" value="HELICASE_CTER"/>
    <property type="match status" value="1"/>
</dbReference>
<evidence type="ECO:0000256" key="2">
    <source>
        <dbReference type="PROSITE-ProRule" id="PRU00325"/>
    </source>
</evidence>
<keyword evidence="7" id="KW-0347">Helicase</keyword>
<keyword evidence="2" id="KW-0863">Zinc-finger</keyword>
<dbReference type="Pfam" id="PF04434">
    <property type="entry name" value="SWIM"/>
    <property type="match status" value="1"/>
</dbReference>
<dbReference type="OrthoDB" id="9760715at2"/>
<name>A0A4S5E5R1_9MICC</name>
<evidence type="ECO:0000256" key="1">
    <source>
        <dbReference type="ARBA" id="ARBA00022801"/>
    </source>
</evidence>
<dbReference type="SMART" id="SM00487">
    <property type="entry name" value="DEXDc"/>
    <property type="match status" value="1"/>
</dbReference>
<accession>A0A4S5E5R1</accession>
<dbReference type="InterPro" id="IPR007527">
    <property type="entry name" value="Znf_SWIM"/>
</dbReference>
<sequence>MLRIMGGGSFERGRRYADQGLAMKLSWNDDFTELNGRVQGTDHAPYRTRVRFSVRGGELTNPRASCTCPVQENCKHAAALMLTSNAITTAGMAPDDDTPAAVAPDSAPPNRSPQHRAPSVARAGYRAEPGRRVGESARVGAPIQADQPAPAWQRTLDKLVDGTRQPAARGTHQRRLQTVRPEPLGLRFELKADRATRPRRGTAATTAQPTPMRLVARPVQRNSKGQWVAGSLTWESLRWSWYPHDSDPRQREWLRALVAVVEDDNVSPAMLRVDTVRTPVFWDLLARAGGEGITLVGVKNAPFTLHDAVAPVLDVTSPRTRLQIRPRVQVGDAVLDPATIGVIGSPGHGIFWTDPSEAPAPQSGIHLAPTTGPLPPIVESLLTTRRTLEIPGSGRDAFLGEYYPRLRQQTGLVSSDGSLDLPDVPPPTLVLSLRYRAGTPSRAGRPGRAGSPRHETVGVVTLQWSFEYSFAGSTASHALDDDGAGYRDHAAEQDLLALAAGTLRATQEPWSTMAPRRAEPFDVGHAPSQQAGTLTGTDAARFVAEAVPLLQDIGNIRVDLAEDLPDFEEITDRPSVSIGATDTDTRDWFDLAVTVSLGGSEVPFDRLFRALAEGQEHFLLDDGRYFALDQPEFSQLRRLIEEARLLQDSESVGLRISRYQAGLWDELLELSSDAEQSVAWRESVSGLLKLDGVERTPVPASVAATLRPYQQEGFSWLAFLWEHGLGGVLADDMGLGKTLQTLSLICHARERTAEAKPFLVVAPTSVVSNWATEAHRFAPGLAVQAISDTLRRSGADLAQVVAANDVVITSYTLFRLDHDRYAAHDWAGLILDEAQFVKNPVTQASQGARTFPAPFKLAITGTPLENNLMELWSLFAITAPGLFPSAKVFADYYQRPIEKESHTERLAQLRRRIRPLILRRTKEVVASELPPKQEQVLELDLAPKHRTIYQRHLQRERQKVLGLLGDMDRNRFEIFRSLTLLRRLCLDASLVDEKYASTPSSKLDVLFEQLEDIVAEGHRALIFSQFTGFLGKAAERLDAAGIEYAYLDGSTRKRGAVIETFKSGTAPVFLISLKAGGFGLNLAEADYCFLLDPWWNPASENQAVDRAHRIGQQRQVMVYRLVARDTIEEKVMELKERKAKLFKAVMDDDAAFSTALSAGDIRGLFE</sequence>
<keyword evidence="7" id="KW-0547">Nucleotide-binding</keyword>
<keyword evidence="2" id="KW-0479">Metal-binding</keyword>
<evidence type="ECO:0000259" key="6">
    <source>
        <dbReference type="PROSITE" id="PS51194"/>
    </source>
</evidence>
<dbReference type="SMART" id="SM00490">
    <property type="entry name" value="HELICc"/>
    <property type="match status" value="1"/>
</dbReference>
<keyword evidence="7" id="KW-0067">ATP-binding</keyword>
<evidence type="ECO:0000259" key="5">
    <source>
        <dbReference type="PROSITE" id="PS51192"/>
    </source>
</evidence>
<feature type="region of interest" description="Disordered" evidence="3">
    <location>
        <begin position="90"/>
        <end position="125"/>
    </location>
</feature>
<dbReference type="InterPro" id="IPR014001">
    <property type="entry name" value="Helicase_ATP-bd"/>
</dbReference>
<dbReference type="CDD" id="cd18793">
    <property type="entry name" value="SF2_C_SNF"/>
    <property type="match status" value="1"/>
</dbReference>
<evidence type="ECO:0000313" key="7">
    <source>
        <dbReference type="EMBL" id="THJ66857.1"/>
    </source>
</evidence>
<protein>
    <submittedName>
        <fullName evidence="7">Helicase</fullName>
    </submittedName>
</protein>
<reference evidence="7 8" key="1">
    <citation type="submission" date="2019-04" db="EMBL/GenBank/DDBJ databases">
        <authorList>
            <person name="Liu Q."/>
            <person name="Xin Y.-H."/>
        </authorList>
    </citation>
    <scope>NUCLEOTIDE SEQUENCE [LARGE SCALE GENOMIC DNA]</scope>
    <source>
        <strain evidence="7 8">AM23</strain>
    </source>
</reference>
<dbReference type="AlphaFoldDB" id="A0A4S5E5R1"/>
<dbReference type="EMBL" id="SSWH01000005">
    <property type="protein sequence ID" value="THJ66857.1"/>
    <property type="molecule type" value="Genomic_DNA"/>
</dbReference>
<organism evidence="7 8">
    <name type="scientific">Arthrobacter echini</name>
    <dbReference type="NCBI Taxonomy" id="1529066"/>
    <lineage>
        <taxon>Bacteria</taxon>
        <taxon>Bacillati</taxon>
        <taxon>Actinomycetota</taxon>
        <taxon>Actinomycetes</taxon>
        <taxon>Micrococcales</taxon>
        <taxon>Micrococcaceae</taxon>
        <taxon>Arthrobacter</taxon>
    </lineage>
</organism>
<dbReference type="Pfam" id="PF08455">
    <property type="entry name" value="SNF2_assoc"/>
    <property type="match status" value="1"/>
</dbReference>
<dbReference type="InterPro" id="IPR049730">
    <property type="entry name" value="SNF2/RAD54-like_C"/>
</dbReference>
<dbReference type="GO" id="GO:0016787">
    <property type="term" value="F:hydrolase activity"/>
    <property type="evidence" value="ECO:0007669"/>
    <property type="project" value="UniProtKB-KW"/>
</dbReference>